<proteinExistence type="predicted"/>
<sequence length="164" mass="18243">MFALVAIALSISNILAAPHVPQDAGNVPPRERSPELLSDIEPTFLKKASEEAREEFEKIVNNDSLTIGEVHSKTDEWASKQGGDVQAGSLLRFCARSSQRFIVAINISSFKRDFEKAQKEFEEMEEVFDKAVSESSLSDAAKNAFHKVKALSSDENQTEKQQEQ</sequence>
<evidence type="ECO:0000256" key="2">
    <source>
        <dbReference type="SAM" id="SignalP"/>
    </source>
</evidence>
<dbReference type="InterPro" id="IPR052823">
    <property type="entry name" value="SXP/RAL-2_related"/>
</dbReference>
<feature type="signal peptide" evidence="2">
    <location>
        <begin position="1"/>
        <end position="16"/>
    </location>
</feature>
<feature type="chain" id="PRO_5036834619" evidence="2">
    <location>
        <begin position="17"/>
        <end position="164"/>
    </location>
</feature>
<evidence type="ECO:0000256" key="1">
    <source>
        <dbReference type="SAM" id="Coils"/>
    </source>
</evidence>
<organism evidence="3 4">
    <name type="scientific">Parascaris equorum</name>
    <name type="common">Equine roundworm</name>
    <dbReference type="NCBI Taxonomy" id="6256"/>
    <lineage>
        <taxon>Eukaryota</taxon>
        <taxon>Metazoa</taxon>
        <taxon>Ecdysozoa</taxon>
        <taxon>Nematoda</taxon>
        <taxon>Chromadorea</taxon>
        <taxon>Rhabditida</taxon>
        <taxon>Spirurina</taxon>
        <taxon>Ascaridomorpha</taxon>
        <taxon>Ascaridoidea</taxon>
        <taxon>Ascarididae</taxon>
        <taxon>Parascaris</taxon>
    </lineage>
</organism>
<keyword evidence="1" id="KW-0175">Coiled coil</keyword>
<dbReference type="PANTHER" id="PTHR21593">
    <property type="entry name" value="PRION-LIKE- Q/N-RICH -DOMAIN-BEARING PROTEIN PROTEIN"/>
    <property type="match status" value="1"/>
</dbReference>
<evidence type="ECO:0000313" key="3">
    <source>
        <dbReference type="Proteomes" id="UP000887564"/>
    </source>
</evidence>
<dbReference type="Proteomes" id="UP000887564">
    <property type="component" value="Unplaced"/>
</dbReference>
<dbReference type="PANTHER" id="PTHR21593:SF36">
    <property type="entry name" value="DUF148 DOMAIN-CONTAINING PROTEIN-RELATED"/>
    <property type="match status" value="1"/>
</dbReference>
<evidence type="ECO:0000313" key="4">
    <source>
        <dbReference type="WBParaSite" id="PEQ_0000124901-mRNA-1"/>
    </source>
</evidence>
<dbReference type="AlphaFoldDB" id="A0A914R3R2"/>
<reference evidence="4" key="1">
    <citation type="submission" date="2022-11" db="UniProtKB">
        <authorList>
            <consortium name="WormBaseParasite"/>
        </authorList>
    </citation>
    <scope>IDENTIFICATION</scope>
</reference>
<feature type="coiled-coil region" evidence="1">
    <location>
        <begin position="107"/>
        <end position="134"/>
    </location>
</feature>
<accession>A0A914R3R2</accession>
<dbReference type="WBParaSite" id="PEQ_0000124901-mRNA-1">
    <property type="protein sequence ID" value="PEQ_0000124901-mRNA-1"/>
    <property type="gene ID" value="PEQ_0000124901"/>
</dbReference>
<keyword evidence="3" id="KW-1185">Reference proteome</keyword>
<keyword evidence="2" id="KW-0732">Signal</keyword>
<protein>
    <submittedName>
        <fullName evidence="4">Uncharacterized protein</fullName>
    </submittedName>
</protein>
<name>A0A914R3R2_PAREQ</name>